<name>A0A212J0D6_9BACT</name>
<dbReference type="InterPro" id="IPR029044">
    <property type="entry name" value="Nucleotide-diphossugar_trans"/>
</dbReference>
<gene>
    <name evidence="4" type="ORF">KL86DYS1_10741</name>
</gene>
<dbReference type="InterPro" id="IPR018639">
    <property type="entry name" value="DUF2062"/>
</dbReference>
<evidence type="ECO:0008006" key="5">
    <source>
        <dbReference type="Google" id="ProtNLM"/>
    </source>
</evidence>
<dbReference type="Pfam" id="PF00535">
    <property type="entry name" value="Glycos_transf_2"/>
    <property type="match status" value="1"/>
</dbReference>
<keyword evidence="1" id="KW-0812">Transmembrane</keyword>
<evidence type="ECO:0000256" key="1">
    <source>
        <dbReference type="SAM" id="Phobius"/>
    </source>
</evidence>
<keyword evidence="1" id="KW-0472">Membrane</keyword>
<proteinExistence type="predicted"/>
<evidence type="ECO:0000313" key="4">
    <source>
        <dbReference type="EMBL" id="SBV92953.1"/>
    </source>
</evidence>
<dbReference type="PANTHER" id="PTHR48090">
    <property type="entry name" value="UNDECAPRENYL-PHOSPHATE 4-DEOXY-4-FORMAMIDO-L-ARABINOSE TRANSFERASE-RELATED"/>
    <property type="match status" value="1"/>
</dbReference>
<dbReference type="InterPro" id="IPR001173">
    <property type="entry name" value="Glyco_trans_2-like"/>
</dbReference>
<dbReference type="InterPro" id="IPR050256">
    <property type="entry name" value="Glycosyltransferase_2"/>
</dbReference>
<feature type="transmembrane region" description="Helical" evidence="1">
    <location>
        <begin position="281"/>
        <end position="307"/>
    </location>
</feature>
<feature type="transmembrane region" description="Helical" evidence="1">
    <location>
        <begin position="227"/>
        <end position="246"/>
    </location>
</feature>
<organism evidence="4">
    <name type="scientific">uncultured Dysgonomonas sp</name>
    <dbReference type="NCBI Taxonomy" id="206096"/>
    <lineage>
        <taxon>Bacteria</taxon>
        <taxon>Pseudomonadati</taxon>
        <taxon>Bacteroidota</taxon>
        <taxon>Bacteroidia</taxon>
        <taxon>Bacteroidales</taxon>
        <taxon>Dysgonomonadaceae</taxon>
        <taxon>Dysgonomonas</taxon>
        <taxon>environmental samples</taxon>
    </lineage>
</organism>
<accession>A0A212J0D6</accession>
<keyword evidence="1" id="KW-1133">Transmembrane helix</keyword>
<dbReference type="PANTHER" id="PTHR48090:SF6">
    <property type="entry name" value="SLR5056 PROTEIN"/>
    <property type="match status" value="1"/>
</dbReference>
<feature type="domain" description="DUF2062" evidence="3">
    <location>
        <begin position="267"/>
        <end position="395"/>
    </location>
</feature>
<dbReference type="Pfam" id="PF09835">
    <property type="entry name" value="DUF2062"/>
    <property type="match status" value="1"/>
</dbReference>
<dbReference type="AlphaFoldDB" id="A0A212J0D6"/>
<dbReference type="RefSeq" id="WP_296938630.1">
    <property type="nucleotide sequence ID" value="NZ_LT599032.1"/>
</dbReference>
<evidence type="ECO:0000259" key="3">
    <source>
        <dbReference type="Pfam" id="PF09835"/>
    </source>
</evidence>
<dbReference type="SUPFAM" id="SSF53448">
    <property type="entry name" value="Nucleotide-diphospho-sugar transferases"/>
    <property type="match status" value="1"/>
</dbReference>
<sequence length="399" mass="45148">MNESVDTIIWQEKLNNLGIVVIIPTYNNDRTLLSVIEGVKQYSKHIIVVNDGSTDTTSGILKSIPGIQIITHTKNKGKGYALKNGLSAAKEQGFRYAITIDSDGQHYPADIPAFANEIEMHPDTMLVGARNLTANNMPGKNTFANKFSNFWFQLETGIKLEDTQSGYRLYPLHHIGKMKYCTAKYEFELEMIVFLAWKGVNVKNIPVNVYYPPQGERVSHFRPLRDFTRISILNTILVIVTFLWILPLKFFRKLTWTNIRAFIDKEILKSKDSNRTMTLSIMLGIFMGIVPIWGYQMIVTVFFAHFLKLNKVISLVASNISIPPIMPFLLYGSYATGCFLTNSPVSFDVTDISLEKMKTVLFQYLTGSIVFALVCSMLAGIISASLLLIFRKRKRAVDV</sequence>
<feature type="transmembrane region" description="Helical" evidence="1">
    <location>
        <begin position="367"/>
        <end position="390"/>
    </location>
</feature>
<feature type="domain" description="Glycosyltransferase 2-like" evidence="2">
    <location>
        <begin position="21"/>
        <end position="132"/>
    </location>
</feature>
<dbReference type="Gene3D" id="3.90.550.10">
    <property type="entry name" value="Spore Coat Polysaccharide Biosynthesis Protein SpsA, Chain A"/>
    <property type="match status" value="1"/>
</dbReference>
<evidence type="ECO:0000259" key="2">
    <source>
        <dbReference type="Pfam" id="PF00535"/>
    </source>
</evidence>
<dbReference type="EMBL" id="FLUM01000001">
    <property type="protein sequence ID" value="SBV92953.1"/>
    <property type="molecule type" value="Genomic_DNA"/>
</dbReference>
<protein>
    <recommendedName>
        <fullName evidence="5">Glycosyltransferase 2-like domain-containing protein</fullName>
    </recommendedName>
</protein>
<dbReference type="CDD" id="cd04179">
    <property type="entry name" value="DPM_DPG-synthase_like"/>
    <property type="match status" value="1"/>
</dbReference>
<reference evidence="4" key="1">
    <citation type="submission" date="2016-04" db="EMBL/GenBank/DDBJ databases">
        <authorList>
            <person name="Evans L.H."/>
            <person name="Alamgir A."/>
            <person name="Owens N."/>
            <person name="Weber N.D."/>
            <person name="Virtaneva K."/>
            <person name="Barbian K."/>
            <person name="Babar A."/>
            <person name="Rosenke K."/>
        </authorList>
    </citation>
    <scope>NUCLEOTIDE SEQUENCE</scope>
    <source>
        <strain evidence="4">86-1</strain>
    </source>
</reference>